<gene>
    <name evidence="2" type="ORF">DB88DRAFT_93202</name>
</gene>
<accession>A0AAD9FLX4</accession>
<proteinExistence type="predicted"/>
<protein>
    <submittedName>
        <fullName evidence="2">Uncharacterized protein</fullName>
    </submittedName>
</protein>
<feature type="compositionally biased region" description="Polar residues" evidence="1">
    <location>
        <begin position="118"/>
        <end position="129"/>
    </location>
</feature>
<feature type="region of interest" description="Disordered" evidence="1">
    <location>
        <begin position="213"/>
        <end position="258"/>
    </location>
</feature>
<evidence type="ECO:0000313" key="2">
    <source>
        <dbReference type="EMBL" id="KAK1921209.1"/>
    </source>
</evidence>
<organism evidence="2 3">
    <name type="scientific">Papiliotrema laurentii</name>
    <name type="common">Cryptococcus laurentii</name>
    <dbReference type="NCBI Taxonomy" id="5418"/>
    <lineage>
        <taxon>Eukaryota</taxon>
        <taxon>Fungi</taxon>
        <taxon>Dikarya</taxon>
        <taxon>Basidiomycota</taxon>
        <taxon>Agaricomycotina</taxon>
        <taxon>Tremellomycetes</taxon>
        <taxon>Tremellales</taxon>
        <taxon>Rhynchogastremaceae</taxon>
        <taxon>Papiliotrema</taxon>
    </lineage>
</organism>
<dbReference type="AlphaFoldDB" id="A0AAD9FLX4"/>
<feature type="region of interest" description="Disordered" evidence="1">
    <location>
        <begin position="115"/>
        <end position="179"/>
    </location>
</feature>
<comment type="caution">
    <text evidence="2">The sequence shown here is derived from an EMBL/GenBank/DDBJ whole genome shotgun (WGS) entry which is preliminary data.</text>
</comment>
<dbReference type="EMBL" id="JAODAN010000011">
    <property type="protein sequence ID" value="KAK1921209.1"/>
    <property type="molecule type" value="Genomic_DNA"/>
</dbReference>
<feature type="region of interest" description="Disordered" evidence="1">
    <location>
        <begin position="1"/>
        <end position="90"/>
    </location>
</feature>
<evidence type="ECO:0000313" key="3">
    <source>
        <dbReference type="Proteomes" id="UP001182556"/>
    </source>
</evidence>
<keyword evidence="3" id="KW-1185">Reference proteome</keyword>
<feature type="compositionally biased region" description="Low complexity" evidence="1">
    <location>
        <begin position="67"/>
        <end position="78"/>
    </location>
</feature>
<feature type="compositionally biased region" description="Polar residues" evidence="1">
    <location>
        <begin position="46"/>
        <end position="59"/>
    </location>
</feature>
<evidence type="ECO:0000256" key="1">
    <source>
        <dbReference type="SAM" id="MobiDB-lite"/>
    </source>
</evidence>
<reference evidence="2" key="1">
    <citation type="submission" date="2023-02" db="EMBL/GenBank/DDBJ databases">
        <title>Identification and recombinant expression of a fungal hydrolase from Papiliotrema laurentii that hydrolyzes apple cutin and clears colloidal polyester polyurethane.</title>
        <authorList>
            <consortium name="DOE Joint Genome Institute"/>
            <person name="Roman V.A."/>
            <person name="Bojanowski C."/>
            <person name="Crable B.R."/>
            <person name="Wagner D.N."/>
            <person name="Hung C.S."/>
            <person name="Nadeau L.J."/>
            <person name="Schratz L."/>
            <person name="Haridas S."/>
            <person name="Pangilinan J."/>
            <person name="Lipzen A."/>
            <person name="Na H."/>
            <person name="Yan M."/>
            <person name="Ng V."/>
            <person name="Grigoriev I.V."/>
            <person name="Spatafora J.W."/>
            <person name="Barlow D."/>
            <person name="Biffinger J."/>
            <person name="Kelley-Loughnane N."/>
            <person name="Varaljay V.A."/>
            <person name="Crookes-Goodson W.J."/>
        </authorList>
    </citation>
    <scope>NUCLEOTIDE SEQUENCE</scope>
    <source>
        <strain evidence="2">5307AH</strain>
    </source>
</reference>
<feature type="compositionally biased region" description="Basic and acidic residues" evidence="1">
    <location>
        <begin position="160"/>
        <end position="172"/>
    </location>
</feature>
<sequence length="558" mass="62342">MSSRRTPWDWSRGTNPSAPRTGPGSSGPSRPSLFQPIHPGPGDSGGTPQSLPRSSNPDGQRNHPVPASRSSRGAYSSRLPPNSIPTLVTMHRAPAGSQCCAWGDCDGTRWPEAKRRLTQWQRDQRTIQGRSGERGRPRNDTSSGRSTLPAIPESPPESPLESHPESHPESSSEKPTLWEDYWQPPPIFENGEWYPFCQTHFEQVRKILVASETDRSETLGSQNQQEQQQRRRTRPSRLASEADPLPSSRPISTLRNQGHPVRTPAEIAASPWFKGSKTSLCPGTGYLTCGNPLEYGQILCEKDMTFLQQRSLAKVKPLCRYGRSRDQQGCFKVSPSKDNRSLYDPSTKFQRAQQVNLAEDRLTGLCYNCEAHFIHKRQCPMPGCIGSQSSASENAKPPASAWTNYVCEPCFTTTFHHLATWHQNTWKETMARLDARLDAEADEQVPKSSEHELQQAVREWCKEYVVGTSPLMPAGPGETPSGPPFWRGPKPLTRIGLLESNQAVFDGPFNPANKAWELLHSRLNRESLGLPSRIRDGDDDELLQGRLEFLAQNVWKEG</sequence>
<dbReference type="Proteomes" id="UP001182556">
    <property type="component" value="Unassembled WGS sequence"/>
</dbReference>
<feature type="compositionally biased region" description="Low complexity" evidence="1">
    <location>
        <begin position="16"/>
        <end position="32"/>
    </location>
</feature>
<name>A0AAD9FLX4_PAPLA</name>